<evidence type="ECO:0000256" key="6">
    <source>
        <dbReference type="SAM" id="MobiDB-lite"/>
    </source>
</evidence>
<evidence type="ECO:0000256" key="3">
    <source>
        <dbReference type="ARBA" id="ARBA00022692"/>
    </source>
</evidence>
<feature type="transmembrane region" description="Helical" evidence="7">
    <location>
        <begin position="353"/>
        <end position="371"/>
    </location>
</feature>
<evidence type="ECO:0000313" key="8">
    <source>
        <dbReference type="EMBL" id="APU17507.1"/>
    </source>
</evidence>
<name>A0AAC9LIS4_9PSEU</name>
<feature type="region of interest" description="Disordered" evidence="6">
    <location>
        <begin position="20"/>
        <end position="44"/>
    </location>
</feature>
<feature type="compositionally biased region" description="Polar residues" evidence="6">
    <location>
        <begin position="20"/>
        <end position="32"/>
    </location>
</feature>
<feature type="transmembrane region" description="Helical" evidence="7">
    <location>
        <begin position="279"/>
        <end position="304"/>
    </location>
</feature>
<dbReference type="AlphaFoldDB" id="A0AAC9LIS4"/>
<evidence type="ECO:0000256" key="4">
    <source>
        <dbReference type="ARBA" id="ARBA00022989"/>
    </source>
</evidence>
<evidence type="ECO:0000256" key="5">
    <source>
        <dbReference type="ARBA" id="ARBA00023136"/>
    </source>
</evidence>
<gene>
    <name evidence="8" type="ORF">UA74_27520</name>
</gene>
<keyword evidence="4 7" id="KW-1133">Transmembrane helix</keyword>
<keyword evidence="5 7" id="KW-0472">Membrane</keyword>
<keyword evidence="2" id="KW-1003">Cell membrane</keyword>
<feature type="transmembrane region" description="Helical" evidence="7">
    <location>
        <begin position="223"/>
        <end position="248"/>
    </location>
</feature>
<accession>A0AAC9LIS4</accession>
<dbReference type="Proteomes" id="UP000185511">
    <property type="component" value="Chromosome"/>
</dbReference>
<feature type="transmembrane region" description="Helical" evidence="7">
    <location>
        <begin position="180"/>
        <end position="203"/>
    </location>
</feature>
<dbReference type="PANTHER" id="PTHR30213:SF1">
    <property type="entry name" value="INNER MEMBRANE PROTEIN YHJD"/>
    <property type="match status" value="1"/>
</dbReference>
<keyword evidence="3 7" id="KW-0812">Transmembrane</keyword>
<dbReference type="PANTHER" id="PTHR30213">
    <property type="entry name" value="INNER MEMBRANE PROTEIN YHJD"/>
    <property type="match status" value="1"/>
</dbReference>
<dbReference type="KEGG" id="acad:UA74_27520"/>
<dbReference type="NCBIfam" id="TIGR00766">
    <property type="entry name" value="inner membrane protein YhjD"/>
    <property type="match status" value="1"/>
</dbReference>
<keyword evidence="9" id="KW-1185">Reference proteome</keyword>
<evidence type="ECO:0000256" key="2">
    <source>
        <dbReference type="ARBA" id="ARBA00022475"/>
    </source>
</evidence>
<dbReference type="EMBL" id="CP016076">
    <property type="protein sequence ID" value="APU17507.1"/>
    <property type="molecule type" value="Genomic_DNA"/>
</dbReference>
<proteinExistence type="predicted"/>
<feature type="transmembrane region" description="Helical" evidence="7">
    <location>
        <begin position="73"/>
        <end position="101"/>
    </location>
</feature>
<protein>
    <submittedName>
        <fullName evidence="8">Inner membrane protein</fullName>
    </submittedName>
</protein>
<evidence type="ECO:0000313" key="9">
    <source>
        <dbReference type="Proteomes" id="UP000185511"/>
    </source>
</evidence>
<dbReference type="InterPro" id="IPR005274">
    <property type="entry name" value="IM_pro_YhjD"/>
</dbReference>
<feature type="transmembrane region" description="Helical" evidence="7">
    <location>
        <begin position="139"/>
        <end position="159"/>
    </location>
</feature>
<comment type="subcellular location">
    <subcellularLocation>
        <location evidence="1">Cell membrane</location>
        <topology evidence="1">Multi-pass membrane protein</topology>
    </subcellularLocation>
</comment>
<sequence>MPSADPVPWCPAVPLNCGQTDRMNTAATSGPSASEPGTEKDDSRLARLRRRRPWLDHLVRAGGRYQDRHGEHYAAAITYFSVLAVVPILMVAFAAAGFVLFNNAELLDRLESSVAESLPAGLGELVGTTIDRAVDQRQVVGVLGLLTALYSGLGWMANLRDAITAQWNDTRQAPSLPRRLLSDLISLAGLGLALLLSFGLTALGSGFAHQILDLLGIERSPLASVLLVVVTSVLALIANGLVFLWVLVRLPRRTVSVRGALKGALLAAIGFEILKRVGALYLTMIGNSPAGVAFGSVIGLLVFVNLVSRFLLFVTAWTATAPENRERRSTTPPAPAVIRPAVTVHAGPGPRSAAALIGAGAVTAMVTSRLLRGSNARMRRRPPHG</sequence>
<dbReference type="Pfam" id="PF03631">
    <property type="entry name" value="Virul_fac_BrkB"/>
    <property type="match status" value="1"/>
</dbReference>
<dbReference type="InterPro" id="IPR017039">
    <property type="entry name" value="Virul_fac_BrkB"/>
</dbReference>
<organism evidence="8 9">
    <name type="scientific">Actinoalloteichus fjordicus</name>
    <dbReference type="NCBI Taxonomy" id="1612552"/>
    <lineage>
        <taxon>Bacteria</taxon>
        <taxon>Bacillati</taxon>
        <taxon>Actinomycetota</taxon>
        <taxon>Actinomycetes</taxon>
        <taxon>Pseudonocardiales</taxon>
        <taxon>Pseudonocardiaceae</taxon>
        <taxon>Actinoalloteichus</taxon>
    </lineage>
</organism>
<reference evidence="9" key="1">
    <citation type="submission" date="2016-06" db="EMBL/GenBank/DDBJ databases">
        <title>Complete genome sequence of Actinoalloteichus fjordicus DSM 46855 (=ADI127-17), type strain of the new species Actinoalloteichus fjordicus.</title>
        <authorList>
            <person name="Ruckert C."/>
            <person name="Nouioui I."/>
            <person name="Willmese J."/>
            <person name="van Wezel G."/>
            <person name="Klenk H.-P."/>
            <person name="Kalinowski J."/>
            <person name="Zotchev S.B."/>
        </authorList>
    </citation>
    <scope>NUCLEOTIDE SEQUENCE [LARGE SCALE GENOMIC DNA]</scope>
    <source>
        <strain evidence="9">ADI127-7</strain>
    </source>
</reference>
<evidence type="ECO:0000256" key="7">
    <source>
        <dbReference type="SAM" id="Phobius"/>
    </source>
</evidence>
<dbReference type="GO" id="GO:0005886">
    <property type="term" value="C:plasma membrane"/>
    <property type="evidence" value="ECO:0007669"/>
    <property type="project" value="UniProtKB-SubCell"/>
</dbReference>
<evidence type="ECO:0000256" key="1">
    <source>
        <dbReference type="ARBA" id="ARBA00004651"/>
    </source>
</evidence>